<evidence type="ECO:0000313" key="2">
    <source>
        <dbReference type="Proteomes" id="UP001292094"/>
    </source>
</evidence>
<proteinExistence type="predicted"/>
<gene>
    <name evidence="1" type="ORF">Pmani_030483</name>
</gene>
<organism evidence="1 2">
    <name type="scientific">Petrolisthes manimaculis</name>
    <dbReference type="NCBI Taxonomy" id="1843537"/>
    <lineage>
        <taxon>Eukaryota</taxon>
        <taxon>Metazoa</taxon>
        <taxon>Ecdysozoa</taxon>
        <taxon>Arthropoda</taxon>
        <taxon>Crustacea</taxon>
        <taxon>Multicrustacea</taxon>
        <taxon>Malacostraca</taxon>
        <taxon>Eumalacostraca</taxon>
        <taxon>Eucarida</taxon>
        <taxon>Decapoda</taxon>
        <taxon>Pleocyemata</taxon>
        <taxon>Anomura</taxon>
        <taxon>Galatheoidea</taxon>
        <taxon>Porcellanidae</taxon>
        <taxon>Petrolisthes</taxon>
    </lineage>
</organism>
<feature type="non-terminal residue" evidence="1">
    <location>
        <position position="1"/>
    </location>
</feature>
<evidence type="ECO:0000313" key="1">
    <source>
        <dbReference type="EMBL" id="KAK4297069.1"/>
    </source>
</evidence>
<dbReference type="Proteomes" id="UP001292094">
    <property type="component" value="Unassembled WGS sequence"/>
</dbReference>
<name>A0AAE1NVH1_9EUCA</name>
<protein>
    <submittedName>
        <fullName evidence="1">Uncharacterized protein</fullName>
    </submittedName>
</protein>
<dbReference type="AlphaFoldDB" id="A0AAE1NVH1"/>
<reference evidence="1" key="1">
    <citation type="submission" date="2023-11" db="EMBL/GenBank/DDBJ databases">
        <title>Genome assemblies of two species of porcelain crab, Petrolisthes cinctipes and Petrolisthes manimaculis (Anomura: Porcellanidae).</title>
        <authorList>
            <person name="Angst P."/>
        </authorList>
    </citation>
    <scope>NUCLEOTIDE SEQUENCE</scope>
    <source>
        <strain evidence="1">PB745_02</strain>
        <tissue evidence="1">Gill</tissue>
    </source>
</reference>
<keyword evidence="2" id="KW-1185">Reference proteome</keyword>
<sequence length="59" mass="6525">EAPYYMQRLHLGPGTAGSATRQLGGGRLEAPSRRVRAALEEARVYLIHHPPGEDHHLDL</sequence>
<comment type="caution">
    <text evidence="1">The sequence shown here is derived from an EMBL/GenBank/DDBJ whole genome shotgun (WGS) entry which is preliminary data.</text>
</comment>
<dbReference type="EMBL" id="JAWZYT010003720">
    <property type="protein sequence ID" value="KAK4297069.1"/>
    <property type="molecule type" value="Genomic_DNA"/>
</dbReference>
<accession>A0AAE1NVH1</accession>